<dbReference type="Proteomes" id="UP000324800">
    <property type="component" value="Unassembled WGS sequence"/>
</dbReference>
<dbReference type="EMBL" id="SNRW01012027">
    <property type="protein sequence ID" value="KAA6374373.1"/>
    <property type="molecule type" value="Genomic_DNA"/>
</dbReference>
<protein>
    <submittedName>
        <fullName evidence="1">Uncharacterized protein</fullName>
    </submittedName>
</protein>
<proteinExistence type="predicted"/>
<accession>A0A5J4UVQ2</accession>
<organism evidence="1 2">
    <name type="scientific">Streblomastix strix</name>
    <dbReference type="NCBI Taxonomy" id="222440"/>
    <lineage>
        <taxon>Eukaryota</taxon>
        <taxon>Metamonada</taxon>
        <taxon>Preaxostyla</taxon>
        <taxon>Oxymonadida</taxon>
        <taxon>Streblomastigidae</taxon>
        <taxon>Streblomastix</taxon>
    </lineage>
</organism>
<dbReference type="AlphaFoldDB" id="A0A5J4UVQ2"/>
<evidence type="ECO:0000313" key="1">
    <source>
        <dbReference type="EMBL" id="KAA6374373.1"/>
    </source>
</evidence>
<evidence type="ECO:0000313" key="2">
    <source>
        <dbReference type="Proteomes" id="UP000324800"/>
    </source>
</evidence>
<comment type="caution">
    <text evidence="1">The sequence shown here is derived from an EMBL/GenBank/DDBJ whole genome shotgun (WGS) entry which is preliminary data.</text>
</comment>
<gene>
    <name evidence="1" type="ORF">EZS28_030100</name>
</gene>
<reference evidence="1 2" key="1">
    <citation type="submission" date="2019-03" db="EMBL/GenBank/DDBJ databases">
        <title>Single cell metagenomics reveals metabolic interactions within the superorganism composed of flagellate Streblomastix strix and complex community of Bacteroidetes bacteria on its surface.</title>
        <authorList>
            <person name="Treitli S.C."/>
            <person name="Kolisko M."/>
            <person name="Husnik F."/>
            <person name="Keeling P."/>
            <person name="Hampl V."/>
        </authorList>
    </citation>
    <scope>NUCLEOTIDE SEQUENCE [LARGE SCALE GENOMIC DNA]</scope>
    <source>
        <strain evidence="1">ST1C</strain>
    </source>
</reference>
<sequence>MEIQTGYQMEIQTGYQMEKSKVSTKAINSAMKEEMDILMQMDNTMKEVIIVTKVITIAITTIAQSVQMITEQVNVVTILYVMYKVYHSVVKEVILDKKMMGWMMD</sequence>
<name>A0A5J4UVQ2_9EUKA</name>